<dbReference type="GO" id="GO:0003677">
    <property type="term" value="F:DNA binding"/>
    <property type="evidence" value="ECO:0007669"/>
    <property type="project" value="InterPro"/>
</dbReference>
<dbReference type="CDD" id="cd17250">
    <property type="entry name" value="RMtype1_S_Eco4255II_TRD2-CR2_like"/>
    <property type="match status" value="1"/>
</dbReference>
<sequence>MRELEFQAADWEETSLGDICTFRGGNGFKEEYQGQLSGEFPFIKVSDLTLPGNEKYITDAQNWVSQKTLKMLRANLQPEGAVVFAKVGAALKLNRRRILTRPTVIDNNMMAAIPDESRVDTYFLYYFMLTQDLGRFSQESAVPSVNQGHLSSIEIGLPELPEQRKIAEILRTWDEAIEKLEALRAAKLRRHRALTHSLVFGTRQLDRFRTTDEVAAHRWFTLPATWGTKPIGKLAREISERNGDGEQHEVLSCSKYDGFVRSLEYFKKQVFSADLSGYKKIWRGDFGFPSNHVEEGSIGLQNLTDVGVVSPIYTVFRFAPEKVDADYAFAVLKTGLYRHIFEVSTSASVDRRGSLRWSEFSKLPFPLPSLAEQRAIAEVLRTAQTDLDALNTEIEALTRQKRGLMQKLLTGEWRVAV</sequence>
<dbReference type="PANTHER" id="PTHR30408">
    <property type="entry name" value="TYPE-1 RESTRICTION ENZYME ECOKI SPECIFICITY PROTEIN"/>
    <property type="match status" value="1"/>
</dbReference>
<dbReference type="EMBL" id="JAHRVA010000007">
    <property type="protein sequence ID" value="MBV2144879.1"/>
    <property type="molecule type" value="Genomic_DNA"/>
</dbReference>
<organism evidence="3 4">
    <name type="scientific">Falsochrobactrum tianjinense</name>
    <dbReference type="NCBI Taxonomy" id="2706015"/>
    <lineage>
        <taxon>Bacteria</taxon>
        <taxon>Pseudomonadati</taxon>
        <taxon>Pseudomonadota</taxon>
        <taxon>Alphaproteobacteria</taxon>
        <taxon>Hyphomicrobiales</taxon>
        <taxon>Brucellaceae</taxon>
        <taxon>Falsochrobactrum</taxon>
    </lineage>
</organism>
<dbReference type="Pfam" id="PF01420">
    <property type="entry name" value="Methylase_S"/>
    <property type="match status" value="1"/>
</dbReference>
<keyword evidence="4" id="KW-1185">Reference proteome</keyword>
<dbReference type="AlphaFoldDB" id="A0A949PRE6"/>
<dbReference type="InterPro" id="IPR000055">
    <property type="entry name" value="Restrct_endonuc_typeI_TRD"/>
</dbReference>
<gene>
    <name evidence="3" type="ORF">KUG47_15375</name>
</gene>
<protein>
    <submittedName>
        <fullName evidence="3">Restriction endonuclease subunit S</fullName>
        <ecNumber evidence="3">3.1.21.-</ecNumber>
    </submittedName>
</protein>
<dbReference type="RefSeq" id="WP_217678843.1">
    <property type="nucleotide sequence ID" value="NZ_JAHRVA010000007.1"/>
</dbReference>
<evidence type="ECO:0000256" key="1">
    <source>
        <dbReference type="SAM" id="Coils"/>
    </source>
</evidence>
<evidence type="ECO:0000313" key="4">
    <source>
        <dbReference type="Proteomes" id="UP000752297"/>
    </source>
</evidence>
<keyword evidence="3" id="KW-0378">Hydrolase</keyword>
<evidence type="ECO:0000259" key="2">
    <source>
        <dbReference type="Pfam" id="PF01420"/>
    </source>
</evidence>
<feature type="coiled-coil region" evidence="1">
    <location>
        <begin position="380"/>
        <end position="407"/>
    </location>
</feature>
<dbReference type="InterPro" id="IPR052021">
    <property type="entry name" value="Type-I_RS_S_subunit"/>
</dbReference>
<dbReference type="GO" id="GO:0016787">
    <property type="term" value="F:hydrolase activity"/>
    <property type="evidence" value="ECO:0007669"/>
    <property type="project" value="UniProtKB-KW"/>
</dbReference>
<keyword evidence="1" id="KW-0175">Coiled coil</keyword>
<dbReference type="GO" id="GO:0004519">
    <property type="term" value="F:endonuclease activity"/>
    <property type="evidence" value="ECO:0007669"/>
    <property type="project" value="UniProtKB-KW"/>
</dbReference>
<evidence type="ECO:0000313" key="3">
    <source>
        <dbReference type="EMBL" id="MBV2144879.1"/>
    </source>
</evidence>
<accession>A0A949PRE6</accession>
<keyword evidence="3" id="KW-0540">Nuclease</keyword>
<dbReference type="EC" id="3.1.21.-" evidence="3"/>
<proteinExistence type="predicted"/>
<dbReference type="PANTHER" id="PTHR30408:SF12">
    <property type="entry name" value="TYPE I RESTRICTION ENZYME MJAVIII SPECIFICITY SUBUNIT"/>
    <property type="match status" value="1"/>
</dbReference>
<dbReference type="Proteomes" id="UP000752297">
    <property type="component" value="Unassembled WGS sequence"/>
</dbReference>
<keyword evidence="3" id="KW-0255">Endonuclease</keyword>
<reference evidence="3 4" key="1">
    <citation type="submission" date="2021-06" db="EMBL/GenBank/DDBJ databases">
        <title>Falsochrobactrum tianjin sp.nov., a new petroleum-degrading bacteria isolated from oily soils.</title>
        <authorList>
            <person name="Chen G."/>
            <person name="Chen H."/>
            <person name="Tian J."/>
            <person name="Qing J."/>
            <person name="Zhong L."/>
            <person name="Ma W."/>
            <person name="Song Y."/>
            <person name="Cui X."/>
            <person name="Yan B."/>
        </authorList>
    </citation>
    <scope>NUCLEOTIDE SEQUENCE [LARGE SCALE GENOMIC DNA]</scope>
    <source>
        <strain evidence="3 4">TDYN1</strain>
    </source>
</reference>
<name>A0A949PRE6_9HYPH</name>
<comment type="caution">
    <text evidence="3">The sequence shown here is derived from an EMBL/GenBank/DDBJ whole genome shotgun (WGS) entry which is preliminary data.</text>
</comment>
<feature type="domain" description="Type I restriction modification DNA specificity" evidence="2">
    <location>
        <begin position="10"/>
        <end position="179"/>
    </location>
</feature>